<sequence length="130" mass="14708">MNLNYLRKKTATIQNPAIRYFATFLVNSIFGKGDTVDMASPEMCVIYSALYLNLVHKYQQPPQQPYMQPQPGYDYVPMGEYDTLMAHVGDMESTLQDVNTNVLSLTQSFSEFITNFQTYYPPPQGGNGGQ</sequence>
<evidence type="ECO:0000313" key="3">
    <source>
        <dbReference type="Proteomes" id="UP001231189"/>
    </source>
</evidence>
<feature type="domain" description="Arabidopsis retrotransposon Orf1 C-terminal" evidence="1">
    <location>
        <begin position="4"/>
        <end position="52"/>
    </location>
</feature>
<organism evidence="2 3">
    <name type="scientific">Lolium multiflorum</name>
    <name type="common">Italian ryegrass</name>
    <name type="synonym">Lolium perenne subsp. multiflorum</name>
    <dbReference type="NCBI Taxonomy" id="4521"/>
    <lineage>
        <taxon>Eukaryota</taxon>
        <taxon>Viridiplantae</taxon>
        <taxon>Streptophyta</taxon>
        <taxon>Embryophyta</taxon>
        <taxon>Tracheophyta</taxon>
        <taxon>Spermatophyta</taxon>
        <taxon>Magnoliopsida</taxon>
        <taxon>Liliopsida</taxon>
        <taxon>Poales</taxon>
        <taxon>Poaceae</taxon>
        <taxon>BOP clade</taxon>
        <taxon>Pooideae</taxon>
        <taxon>Poodae</taxon>
        <taxon>Poeae</taxon>
        <taxon>Poeae Chloroplast Group 2 (Poeae type)</taxon>
        <taxon>Loliodinae</taxon>
        <taxon>Loliinae</taxon>
        <taxon>Lolium</taxon>
    </lineage>
</organism>
<dbReference type="AlphaFoldDB" id="A0AAD8SQL4"/>
<proteinExistence type="predicted"/>
<gene>
    <name evidence="2" type="ORF">QYE76_049707</name>
</gene>
<evidence type="ECO:0000259" key="1">
    <source>
        <dbReference type="Pfam" id="PF03078"/>
    </source>
</evidence>
<dbReference type="Proteomes" id="UP001231189">
    <property type="component" value="Unassembled WGS sequence"/>
</dbReference>
<comment type="caution">
    <text evidence="2">The sequence shown here is derived from an EMBL/GenBank/DDBJ whole genome shotgun (WGS) entry which is preliminary data.</text>
</comment>
<accession>A0AAD8SQL4</accession>
<dbReference type="Pfam" id="PF03078">
    <property type="entry name" value="ATHILA"/>
    <property type="match status" value="1"/>
</dbReference>
<keyword evidence="3" id="KW-1185">Reference proteome</keyword>
<dbReference type="InterPro" id="IPR004312">
    <property type="entry name" value="ATHILA_Orf1_C"/>
</dbReference>
<reference evidence="2" key="1">
    <citation type="submission" date="2023-07" db="EMBL/GenBank/DDBJ databases">
        <title>A chromosome-level genome assembly of Lolium multiflorum.</title>
        <authorList>
            <person name="Chen Y."/>
            <person name="Copetti D."/>
            <person name="Kolliker R."/>
            <person name="Studer B."/>
        </authorList>
    </citation>
    <scope>NUCLEOTIDE SEQUENCE</scope>
    <source>
        <strain evidence="2">02402/16</strain>
        <tissue evidence="2">Leaf</tissue>
    </source>
</reference>
<name>A0AAD8SQL4_LOLMU</name>
<evidence type="ECO:0000313" key="2">
    <source>
        <dbReference type="EMBL" id="KAK1661548.1"/>
    </source>
</evidence>
<dbReference type="EMBL" id="JAUUTY010000003">
    <property type="protein sequence ID" value="KAK1661548.1"/>
    <property type="molecule type" value="Genomic_DNA"/>
</dbReference>
<protein>
    <recommendedName>
        <fullName evidence="1">Arabidopsis retrotransposon Orf1 C-terminal domain-containing protein</fullName>
    </recommendedName>
</protein>